<feature type="coiled-coil region" evidence="3">
    <location>
        <begin position="58"/>
        <end position="85"/>
    </location>
</feature>
<protein>
    <submittedName>
        <fullName evidence="5">Outer membrane protein</fullName>
    </submittedName>
</protein>
<dbReference type="GO" id="GO:0005829">
    <property type="term" value="C:cytosol"/>
    <property type="evidence" value="ECO:0007669"/>
    <property type="project" value="TreeGrafter"/>
</dbReference>
<keyword evidence="6" id="KW-1185">Reference proteome</keyword>
<dbReference type="Pfam" id="PF03938">
    <property type="entry name" value="OmpH"/>
    <property type="match status" value="1"/>
</dbReference>
<dbReference type="EMBL" id="AAQJ02000001">
    <property type="protein sequence ID" value="EDP46986.1"/>
    <property type="molecule type" value="Genomic_DNA"/>
</dbReference>
<dbReference type="PANTHER" id="PTHR35089">
    <property type="entry name" value="CHAPERONE PROTEIN SKP"/>
    <property type="match status" value="1"/>
</dbReference>
<feature type="chain" id="PRO_5002726977" evidence="4">
    <location>
        <begin position="24"/>
        <end position="169"/>
    </location>
</feature>
<dbReference type="GO" id="GO:0050821">
    <property type="term" value="P:protein stabilization"/>
    <property type="evidence" value="ECO:0007669"/>
    <property type="project" value="TreeGrafter"/>
</dbReference>
<comment type="caution">
    <text evidence="5">The sequence shown here is derived from an EMBL/GenBank/DDBJ whole genome shotgun (WGS) entry which is preliminary data.</text>
</comment>
<name>A8PM66_9COXI</name>
<feature type="signal peptide" evidence="4">
    <location>
        <begin position="1"/>
        <end position="23"/>
    </location>
</feature>
<dbReference type="Gene3D" id="3.30.910.20">
    <property type="entry name" value="Skp domain"/>
    <property type="match status" value="1"/>
</dbReference>
<reference evidence="5" key="1">
    <citation type="submission" date="2006-04" db="EMBL/GenBank/DDBJ databases">
        <authorList>
            <person name="Seshadri R."/>
            <person name="Federici B.A."/>
        </authorList>
    </citation>
    <scope>NUCLEOTIDE SEQUENCE [LARGE SCALE GENOMIC DNA]</scope>
</reference>
<dbReference type="eggNOG" id="COG2825">
    <property type="taxonomic scope" value="Bacteria"/>
</dbReference>
<sequence length="169" mass="18711">MNKICLVSILTIMTGLLTLTAQAEEIKLAVVDMQAVLQRAPQIAKINDALTRQFKGRQDSIMKAQNELQKEASNLQKNAAVMKADERSVLENKVMTDQNKVKSMIAAFQKDLSKKQSESLHSFSQELDGVVNKVATQSGYDVVLQKGSTLYAKNNLDITQQVLDALKKT</sequence>
<gene>
    <name evidence="5" type="ORF">RICGR_0632</name>
</gene>
<keyword evidence="3" id="KW-0175">Coiled coil</keyword>
<dbReference type="SMART" id="SM00935">
    <property type="entry name" value="OmpH"/>
    <property type="match status" value="1"/>
</dbReference>
<evidence type="ECO:0000256" key="4">
    <source>
        <dbReference type="SAM" id="SignalP"/>
    </source>
</evidence>
<dbReference type="RefSeq" id="WP_006035950.1">
    <property type="nucleotide sequence ID" value="NZ_AAQJ02000001.1"/>
</dbReference>
<dbReference type="GO" id="GO:0051082">
    <property type="term" value="F:unfolded protein binding"/>
    <property type="evidence" value="ECO:0007669"/>
    <property type="project" value="InterPro"/>
</dbReference>
<accession>A8PM66</accession>
<organism evidence="5 6">
    <name type="scientific">Rickettsiella grylli</name>
    <dbReference type="NCBI Taxonomy" id="59196"/>
    <lineage>
        <taxon>Bacteria</taxon>
        <taxon>Pseudomonadati</taxon>
        <taxon>Pseudomonadota</taxon>
        <taxon>Gammaproteobacteria</taxon>
        <taxon>Legionellales</taxon>
        <taxon>Coxiellaceae</taxon>
        <taxon>Rickettsiella</taxon>
    </lineage>
</organism>
<evidence type="ECO:0000256" key="2">
    <source>
        <dbReference type="ARBA" id="ARBA00022729"/>
    </source>
</evidence>
<dbReference type="AlphaFoldDB" id="A8PM66"/>
<keyword evidence="2 4" id="KW-0732">Signal</keyword>
<comment type="similarity">
    <text evidence="1">Belongs to the Skp family.</text>
</comment>
<dbReference type="OrthoDB" id="5624238at2"/>
<evidence type="ECO:0000256" key="3">
    <source>
        <dbReference type="SAM" id="Coils"/>
    </source>
</evidence>
<dbReference type="InterPro" id="IPR005632">
    <property type="entry name" value="Chaperone_Skp"/>
</dbReference>
<proteinExistence type="inferred from homology"/>
<reference evidence="5" key="2">
    <citation type="submission" date="2007-10" db="EMBL/GenBank/DDBJ databases">
        <authorList>
            <person name="Myers G.S."/>
        </authorList>
    </citation>
    <scope>NUCLEOTIDE SEQUENCE [LARGE SCALE GENOMIC DNA]</scope>
</reference>
<dbReference type="Proteomes" id="UP000054075">
    <property type="component" value="Unassembled WGS sequence"/>
</dbReference>
<evidence type="ECO:0000313" key="5">
    <source>
        <dbReference type="EMBL" id="EDP46986.1"/>
    </source>
</evidence>
<dbReference type="STRING" id="59196.RICGR_0632"/>
<dbReference type="InterPro" id="IPR024930">
    <property type="entry name" value="Skp_dom_sf"/>
</dbReference>
<dbReference type="SUPFAM" id="SSF111384">
    <property type="entry name" value="OmpH-like"/>
    <property type="match status" value="1"/>
</dbReference>
<evidence type="ECO:0000256" key="1">
    <source>
        <dbReference type="ARBA" id="ARBA00009091"/>
    </source>
</evidence>
<dbReference type="PANTHER" id="PTHR35089:SF1">
    <property type="entry name" value="CHAPERONE PROTEIN SKP"/>
    <property type="match status" value="1"/>
</dbReference>
<evidence type="ECO:0000313" key="6">
    <source>
        <dbReference type="Proteomes" id="UP000054075"/>
    </source>
</evidence>